<evidence type="ECO:0000313" key="3">
    <source>
        <dbReference type="Proteomes" id="UP000807504"/>
    </source>
</evidence>
<gene>
    <name evidence="2" type="ORF">HNY73_011679</name>
</gene>
<accession>A0A8T0F507</accession>
<evidence type="ECO:0000256" key="1">
    <source>
        <dbReference type="SAM" id="MobiDB-lite"/>
    </source>
</evidence>
<organism evidence="2 3">
    <name type="scientific">Argiope bruennichi</name>
    <name type="common">Wasp spider</name>
    <name type="synonym">Aranea bruennichi</name>
    <dbReference type="NCBI Taxonomy" id="94029"/>
    <lineage>
        <taxon>Eukaryota</taxon>
        <taxon>Metazoa</taxon>
        <taxon>Ecdysozoa</taxon>
        <taxon>Arthropoda</taxon>
        <taxon>Chelicerata</taxon>
        <taxon>Arachnida</taxon>
        <taxon>Araneae</taxon>
        <taxon>Araneomorphae</taxon>
        <taxon>Entelegynae</taxon>
        <taxon>Araneoidea</taxon>
        <taxon>Araneidae</taxon>
        <taxon>Argiope</taxon>
    </lineage>
</organism>
<evidence type="ECO:0000313" key="2">
    <source>
        <dbReference type="EMBL" id="KAF8784083.1"/>
    </source>
</evidence>
<dbReference type="AlphaFoldDB" id="A0A8T0F507"/>
<feature type="non-terminal residue" evidence="2">
    <location>
        <position position="162"/>
    </location>
</feature>
<protein>
    <submittedName>
        <fullName evidence="2">Uncharacterized protein</fullName>
    </submittedName>
</protein>
<sequence>MSLDRSQYGGSLSTYDTPDQYLSCLTDDSAAHASRTPRVRIQEPGAKILDAPKNAPHRNRPRRRSSPNSKKGCTAPAKLATRRGEWWGANRLSLQCLRRDPDLEACSHNPTDGRSHQWITRPSTLPVSVPAVPLVMSKDTMQRPIISRGKIDLSHDGLNKIT</sequence>
<dbReference type="Proteomes" id="UP000807504">
    <property type="component" value="Unassembled WGS sequence"/>
</dbReference>
<feature type="compositionally biased region" description="Basic residues" evidence="1">
    <location>
        <begin position="55"/>
        <end position="65"/>
    </location>
</feature>
<keyword evidence="3" id="KW-1185">Reference proteome</keyword>
<comment type="caution">
    <text evidence="2">The sequence shown here is derived from an EMBL/GenBank/DDBJ whole genome shotgun (WGS) entry which is preliminary data.</text>
</comment>
<name>A0A8T0F507_ARGBR</name>
<reference evidence="2" key="2">
    <citation type="submission" date="2020-06" db="EMBL/GenBank/DDBJ databases">
        <authorList>
            <person name="Sheffer M."/>
        </authorList>
    </citation>
    <scope>NUCLEOTIDE SEQUENCE</scope>
</reference>
<proteinExistence type="predicted"/>
<dbReference type="EMBL" id="JABXBU010001047">
    <property type="protein sequence ID" value="KAF8784083.1"/>
    <property type="molecule type" value="Genomic_DNA"/>
</dbReference>
<reference evidence="2" key="1">
    <citation type="journal article" date="2020" name="bioRxiv">
        <title>Chromosome-level reference genome of the European wasp spider Argiope bruennichi: a resource for studies on range expansion and evolutionary adaptation.</title>
        <authorList>
            <person name="Sheffer M.M."/>
            <person name="Hoppe A."/>
            <person name="Krehenwinkel H."/>
            <person name="Uhl G."/>
            <person name="Kuss A.W."/>
            <person name="Jensen L."/>
            <person name="Jensen C."/>
            <person name="Gillespie R.G."/>
            <person name="Hoff K.J."/>
            <person name="Prost S."/>
        </authorList>
    </citation>
    <scope>NUCLEOTIDE SEQUENCE</scope>
</reference>
<feature type="region of interest" description="Disordered" evidence="1">
    <location>
        <begin position="28"/>
        <end position="77"/>
    </location>
</feature>